<feature type="region of interest" description="Disordered" evidence="4">
    <location>
        <begin position="2088"/>
        <end position="2112"/>
    </location>
</feature>
<reference evidence="7 8" key="1">
    <citation type="submission" date="2024-06" db="EMBL/GenBank/DDBJ databases">
        <title>The Natural Products Discovery Center: Release of the First 8490 Sequenced Strains for Exploring Actinobacteria Biosynthetic Diversity.</title>
        <authorList>
            <person name="Kalkreuter E."/>
            <person name="Kautsar S.A."/>
            <person name="Yang D."/>
            <person name="Bader C.D."/>
            <person name="Teijaro C.N."/>
            <person name="Fluegel L."/>
            <person name="Davis C.M."/>
            <person name="Simpson J.R."/>
            <person name="Lauterbach L."/>
            <person name="Steele A.D."/>
            <person name="Gui C."/>
            <person name="Meng S."/>
            <person name="Li G."/>
            <person name="Viehrig K."/>
            <person name="Ye F."/>
            <person name="Su P."/>
            <person name="Kiefer A.F."/>
            <person name="Nichols A."/>
            <person name="Cepeda A.J."/>
            <person name="Yan W."/>
            <person name="Fan B."/>
            <person name="Jiang Y."/>
            <person name="Adhikari A."/>
            <person name="Zheng C.-J."/>
            <person name="Schuster L."/>
            <person name="Cowan T.M."/>
            <person name="Smanski M.J."/>
            <person name="Chevrette M.G."/>
            <person name="De Carvalho L.P.S."/>
            <person name="Shen B."/>
        </authorList>
    </citation>
    <scope>NUCLEOTIDE SEQUENCE [LARGE SCALE GENOMIC DNA]</scope>
    <source>
        <strain evidence="7 8">NPDC048946</strain>
    </source>
</reference>
<keyword evidence="3" id="KW-1015">Disulfide bond</keyword>
<dbReference type="Pfam" id="PF05593">
    <property type="entry name" value="RHS_repeat"/>
    <property type="match status" value="8"/>
</dbReference>
<dbReference type="Pfam" id="PF25023">
    <property type="entry name" value="TEN_YD-shell"/>
    <property type="match status" value="1"/>
</dbReference>
<organism evidence="7 8">
    <name type="scientific">Streptodolium elevatio</name>
    <dbReference type="NCBI Taxonomy" id="3157996"/>
    <lineage>
        <taxon>Bacteria</taxon>
        <taxon>Bacillati</taxon>
        <taxon>Actinomycetota</taxon>
        <taxon>Actinomycetes</taxon>
        <taxon>Kitasatosporales</taxon>
        <taxon>Streptomycetaceae</taxon>
        <taxon>Streptodolium</taxon>
    </lineage>
</organism>
<keyword evidence="1" id="KW-0732">Signal</keyword>
<feature type="domain" description="Laminin G" evidence="5">
    <location>
        <begin position="1085"/>
        <end position="1223"/>
    </location>
</feature>
<evidence type="ECO:0000256" key="1">
    <source>
        <dbReference type="ARBA" id="ARBA00022729"/>
    </source>
</evidence>
<comment type="caution">
    <text evidence="7">The sequence shown here is derived from an EMBL/GenBank/DDBJ whole genome shotgun (WGS) entry which is preliminary data.</text>
</comment>
<evidence type="ECO:0000256" key="3">
    <source>
        <dbReference type="ARBA" id="ARBA00023157"/>
    </source>
</evidence>
<feature type="domain" description="Laminin G" evidence="5">
    <location>
        <begin position="1366"/>
        <end position="1503"/>
    </location>
</feature>
<dbReference type="InterPro" id="IPR013783">
    <property type="entry name" value="Ig-like_fold"/>
</dbReference>
<evidence type="ECO:0000313" key="8">
    <source>
        <dbReference type="Proteomes" id="UP001551482"/>
    </source>
</evidence>
<feature type="compositionally biased region" description="Polar residues" evidence="4">
    <location>
        <begin position="11"/>
        <end position="26"/>
    </location>
</feature>
<dbReference type="InterPro" id="IPR006558">
    <property type="entry name" value="LamG-like"/>
</dbReference>
<feature type="domain" description="LamG-like jellyroll fold" evidence="6">
    <location>
        <begin position="1835"/>
        <end position="1980"/>
    </location>
</feature>
<dbReference type="Gene3D" id="2.60.40.10">
    <property type="entry name" value="Immunoglobulins"/>
    <property type="match status" value="1"/>
</dbReference>
<gene>
    <name evidence="7" type="ORF">AB0C36_20065</name>
</gene>
<keyword evidence="2" id="KW-0677">Repeat</keyword>
<dbReference type="Proteomes" id="UP001551482">
    <property type="component" value="Unassembled WGS sequence"/>
</dbReference>
<dbReference type="Pfam" id="PF20148">
    <property type="entry name" value="DUF6531"/>
    <property type="match status" value="1"/>
</dbReference>
<name>A0ABV3DJ72_9ACTN</name>
<dbReference type="InterPro" id="IPR006530">
    <property type="entry name" value="YD"/>
</dbReference>
<evidence type="ECO:0000256" key="2">
    <source>
        <dbReference type="ARBA" id="ARBA00022737"/>
    </source>
</evidence>
<dbReference type="PANTHER" id="PTHR32305:SF15">
    <property type="entry name" value="PROTEIN RHSA-RELATED"/>
    <property type="match status" value="1"/>
</dbReference>
<feature type="compositionally biased region" description="Pro residues" evidence="4">
    <location>
        <begin position="3463"/>
        <end position="3490"/>
    </location>
</feature>
<dbReference type="SUPFAM" id="SSF49899">
    <property type="entry name" value="Concanavalin A-like lectins/glucanases"/>
    <property type="match status" value="4"/>
</dbReference>
<feature type="compositionally biased region" description="Basic and acidic residues" evidence="4">
    <location>
        <begin position="2102"/>
        <end position="2112"/>
    </location>
</feature>
<dbReference type="InterPro" id="IPR045351">
    <property type="entry name" value="DUF6531"/>
</dbReference>
<feature type="domain" description="Laminin G" evidence="5">
    <location>
        <begin position="1835"/>
        <end position="1975"/>
    </location>
</feature>
<accession>A0ABV3DJ72</accession>
<dbReference type="InterPro" id="IPR044929">
    <property type="entry name" value="DNA/RNA_non-sp_Endonuclease_sf"/>
</dbReference>
<dbReference type="InterPro" id="IPR022385">
    <property type="entry name" value="Rhs_assc_core"/>
</dbReference>
<dbReference type="NCBIfam" id="TIGR03696">
    <property type="entry name" value="Rhs_assc_core"/>
    <property type="match status" value="1"/>
</dbReference>
<dbReference type="InterPro" id="IPR050708">
    <property type="entry name" value="T6SS_VgrG/RHS"/>
</dbReference>
<dbReference type="PANTHER" id="PTHR32305">
    <property type="match status" value="1"/>
</dbReference>
<dbReference type="SMART" id="SM00282">
    <property type="entry name" value="LamG"/>
    <property type="match status" value="4"/>
</dbReference>
<feature type="region of interest" description="Disordered" evidence="4">
    <location>
        <begin position="3630"/>
        <end position="3653"/>
    </location>
</feature>
<dbReference type="InterPro" id="IPR031325">
    <property type="entry name" value="RHS_repeat"/>
</dbReference>
<dbReference type="SMART" id="SM00560">
    <property type="entry name" value="LamGL"/>
    <property type="match status" value="1"/>
</dbReference>
<dbReference type="InterPro" id="IPR056823">
    <property type="entry name" value="TEN-like_YD-shell"/>
</dbReference>
<feature type="compositionally biased region" description="Pro residues" evidence="4">
    <location>
        <begin position="1"/>
        <end position="10"/>
    </location>
</feature>
<dbReference type="InterPro" id="IPR001791">
    <property type="entry name" value="Laminin_G"/>
</dbReference>
<protein>
    <submittedName>
        <fullName evidence="7">LamG-like jellyroll fold domain-containing protein</fullName>
    </submittedName>
</protein>
<feature type="region of interest" description="Disordered" evidence="4">
    <location>
        <begin position="1"/>
        <end position="46"/>
    </location>
</feature>
<feature type="compositionally biased region" description="Low complexity" evidence="4">
    <location>
        <begin position="2608"/>
        <end position="2618"/>
    </location>
</feature>
<feature type="domain" description="Laminin G" evidence="5">
    <location>
        <begin position="1602"/>
        <end position="1738"/>
    </location>
</feature>
<dbReference type="Gene3D" id="3.40.570.10">
    <property type="entry name" value="Extracellular Endonuclease, subunit A"/>
    <property type="match status" value="1"/>
</dbReference>
<dbReference type="Gene3D" id="3.90.930.1">
    <property type="match status" value="1"/>
</dbReference>
<sequence>MTPSSAPPQTPKTSASSSYDPATSTEVVAERGERTQVFDNADGSRTLRVSEEPVNFRTQDGRWEPIDTTLVTAPGPPARAGVASGDQARVQGGWQTKAGAYPVAIAGTANSPTLATIQVGNGQSAGFGLDGATPATGRADRDTVTFSGVRDKADLTLHADEGSLKETIHLQSRQSPDTWTFPLALEGLVPSLDEAGNVALKDAAGEVRAVIPAGWMMDSAVNPATGDGVTSGGVSYALIERAPGAWALKVMLDRAWLDDPRRVYPVKVDPTLQVTPTANSVSIVQGRNYFQTDVYRLGYNCDGGVCNNAAILLNTASVSSALQNHQITGARLNLWNVHTYDCQAPRAVTVHANTAPWNPSTVRYPGPAYGGALGSATFGRGNESDGCGDGWGVVNLGTAGANVIQGWVTGQPNHGLTVRTALNDPRTWKKFDTAPNNGVKLDIDYTPYRAAYRFDALVTPVTASQDGVARITVTNTGAATWYTNVHSLHYTLFNSAGQTVPNVAWTGLPYNVGPGGSATLDARIAKLTPGNYTLCWDMDANNGPKFSQLGVPWLCMNLATANQWPVLTSMQPGNGHESATTTPTLTVAGYDPDNYPWTYQDYLFEVCEVVATDYQVNCRSSGPAWQTSPSFTVPAGWGLTKGKTYAWYGYIGDGANSNARPNPAVFTIPNRDPVIDAAWPPNGYTFPTLTPMLHVSGRDTDGWPNLGVDHRFEVCESEGGDHRKNCQASDWMDANTWTVPESWGLKWAKSYAWYASVGDKGGGAASIARPVFFTTQVPQPAVTSHLASGTDGKEFNVQVGNYTTSAADASVGAVGPELTVRRTYNSMDPRPDSAFGEGWSSRWDMRAVPDSDGSGNVVVVLADGRQVRFGRNFDGTYASPSGGFATFTSAQGGGWVLADKSGTRHVFDAAGRLTGISDASGRAQTLTYDTTGRLARATDAMSGRYLDFTWSGGHVVAVTTNPVDGASSGLVWTYSYEGDRLAAVCPPPDGVGPQTACSRYEYQSSSQYRSVVLDTNPRSYWRLGDAAGAVAASQSVVQGGRDNGTHRNVTAAVQGALGGTPDGAAHFNGTNAYVDLPKDLVRANPYLSVELWFRTTAGGTLFSYSQKPVEEQDGSTPGVPVLYVGSDGKLRGQFWNGQFDPITSTGAVNDGQWHHAVLSGQGTTQTLYLDNTAVGSRAGEIRNLDPVNTIGAGGSHDSWPSRWENDPRGYFDGDIDEVSLYDRPLGAPTVAEHYVARRVAAQATKVVLPSGRAHAEVVYDPATERVSRLTDANGGAWQLSAPTFEGSSAPYTTAVTADAPKGYWRLNEREGTTGANSVTGGPALTYADARLGEAGIFAAGDDTAAEFNGRSATAQLPAGAFTTPDNRMSVELWFRSEGPGVILGYSQKPFDQNNNPATPMLYVGTDGKLRGQAWSGSTQPITSPQAVNDGLWHHTVLSVGGNNQPQTLYLDGVAVGTIQSQTVVVDPYVTVGSGVFDANAWPSGTGPRMYFTGDIDEVSFYDTALGAGSVKDHYAARGKLLASTAPAYRAAVAGDGPWSYWRLNEPNGGQAVSQQAARASWGQATAYGTDNAYGVLPGDDAARFNGAGWHVELPQGLVHGMARVSVELWFKTIEPGVLFGYQSNALNDPVQNDWAPALYVDTDGKLRGKFYTSTAMPQIVSPGQVNDDEWHHVALTTDGRWHNLFLDGALVGTQEGATYHERSVRNFVGAGTTLGWEKAPPGAGYFTGSIDEVAVYHKTLDPATVASHAQVGDLNANEYRARIEDAGPVGYWSMAPPPSRILPNLVTPPNSDVAGVWNVQYGVEGAFGRDGDQAMGFDGTSSHLRLRPGQLPQDQQFTVETWFKTDAPGVLMGYATEDFAYITPETAGTPMLYVGTDGHLRAEAWHGSATPIASTEAVMDNQWHHVAFVVDTVAKKQTLYLDGSAVGTKDAEFVVVDEHLTIGAGVLNGWPWPAAPTNFRGYFRGTIDEVALYRQALTPESVAAHFAAGTTQTNSRLASSVTVTDPAGKPIKRTYDALRGRVLSLTDAGGGTTTYGYDAGGYQHSIVDPNGNAVVSGHDARGNEVSRTTCRTTSSCWTGYQEYYLNAGDGLDPRNDQLTATRDPRSADARDNTYRTQYTYTARGESETVVNPDGSQTTRTYTVATTPAQGGGVAPAGLLQTVVDPGNRTTTYSYYANGDLAAITEPSGLVTRYTYDGIGRKSVETVHSDAVPAGVPTTFTYDGSSRMLTATGPGVANAITNVTHTGRTTRTYDADGRVLTTTESDVTGGDVARTTTTVYDHRGLPVLVTDAEGNVTGFEYDAFGRRERETAATGDVTRFTYTPAGQLAETILLGWTGDPWGMPPRDLVLESRAYDQAGRLASVTDSMGGTTEFQYYDDDKLAKTVARYVQDGQGVKHDLVLERNWYDGAGNLVRTTTGNGTQTTEFKRDSMGRVVESILDPGGLNRVTTHTYNAAGDRTQSLRTGPDIVHPEVVDVEYDAFGRPLKETVRNDDGTGRADTDLVTTLTYDQRGLVTSRKSPNANAAACTGVCEVSMTYDILGRLVRTEGAEVPVSVGGQPSTMIRPTTTVGYNVFGEAVQSRDANGNVTTTQLDKLGRPTATTLPNYTPPGATTPLPATRTQTYDKLGRPVTTTDALGRTTTMKYDQLGNLVEQIAPGPDAPKTTYRYTPTGLQLSATGPSGERTEATYDQLGRPLTTSRQERYPDQEWFVTDYAYDDASNLVLTSSPLGRETRMRYNAAGQLVETIEPEGESTDTDYDGLGRPVRTTPNSGRATSVTYSPAGRVDAVDNYDHYGGVIRTTSQKFDHDGKVTRVDTPAGGQTSYTYDRGGRLTTQVEKVSATESITTAFEYDAAGNRTRFVDGRGNATVYTYNSWGLSESTVEPSTTAHPNPADRTWTSVYDSAGQVVTQLAPGGVRTDMAYNPLGLILSQSGSGAEAGTRTRSFTYDVSGRRLTATSEAPLLARTDTYTYNDRGLMLTAEGPGGDAEHVWNAEDELVERTDEAGTRRFGYDGNGRLSWAQDPQSATMFSYWYNQAGRLGGEDYETTSPLGTAQDEWPKGSRYYSYDDLGRLVGDSIENQDGVEQLSIGYEYDADGRMTSKTTTGVAGASANTYTYDLAGRLTSHNDGTNTTAYEWDASGNRTKAGATTATYDERNRLLTAGTTSYTYSPRGTRATTAVPGLVFTSKYDAFEQLLEDGNTTYEYDALGRVAKRDGDGDYSYDGATNNLVKAGDSRFARDPDGALLSARNGDPANGGSVELTIADQHGDVVAGLATTPDDSVAVAGSKSYDPFGKVTAQAGANGSLGYQGGYTDPDTGQVNMASRWYDPETGGFGSRDTWTLDPSPSGNANRYGYANADPLGNTDPTGHCVPAWTKSRTTKTVKTVSRRGGAWGLIATVAWDVGWEVVDHYTGACSGDGPSGGSGGGQSPQYSGDADMAYAAGVANSCYWCVFPTPPLVSYTTPTAPPGPSGPRGPSRPPKNPSGRPPTKPKPPVKPKPPHRPTAPTNRPPTPATAVVDQAAAVAAMIRAGLQVGAILQSVADVVVASEPYTPPEEIVDDLMDDDEAQAVVDQMVAGLQYDASAPGSGTGTQGGRDICAASQESRFKYLDYKYDWVAEGRVYQGSTSIICPGDTGGDRKEASKSIHPPGWPTGPNGEWATDHPYARCHSHASTLGGTGKDERNLFTCYHDTMNNSWMKTVEGRTSRKINKSQSAVLYVVTPLYVERGEKTVSYLTMQVFMVDRQTGAVTAPYCSVILPHWGGTNADPKNAGVRDYVKKSCPSP</sequence>
<feature type="region of interest" description="Disordered" evidence="4">
    <location>
        <begin position="2749"/>
        <end position="2777"/>
    </location>
</feature>
<evidence type="ECO:0000256" key="4">
    <source>
        <dbReference type="SAM" id="MobiDB-lite"/>
    </source>
</evidence>
<dbReference type="CDD" id="cd00110">
    <property type="entry name" value="LamG"/>
    <property type="match status" value="4"/>
</dbReference>
<proteinExistence type="predicted"/>
<keyword evidence="8" id="KW-1185">Reference proteome</keyword>
<dbReference type="Gene3D" id="2.180.10.10">
    <property type="entry name" value="RHS repeat-associated core"/>
    <property type="match status" value="5"/>
</dbReference>
<dbReference type="InterPro" id="IPR013320">
    <property type="entry name" value="ConA-like_dom_sf"/>
</dbReference>
<dbReference type="EMBL" id="JBEZFP010000050">
    <property type="protein sequence ID" value="MEU8135803.1"/>
    <property type="molecule type" value="Genomic_DNA"/>
</dbReference>
<evidence type="ECO:0000259" key="6">
    <source>
        <dbReference type="SMART" id="SM00560"/>
    </source>
</evidence>
<dbReference type="Gene3D" id="2.60.120.200">
    <property type="match status" value="4"/>
</dbReference>
<dbReference type="Pfam" id="PF13385">
    <property type="entry name" value="Laminin_G_3"/>
    <property type="match status" value="4"/>
</dbReference>
<dbReference type="NCBIfam" id="TIGR01643">
    <property type="entry name" value="YD_repeat_2x"/>
    <property type="match status" value="8"/>
</dbReference>
<feature type="compositionally biased region" description="Polar residues" evidence="4">
    <location>
        <begin position="2766"/>
        <end position="2777"/>
    </location>
</feature>
<dbReference type="RefSeq" id="WP_358355830.1">
    <property type="nucleotide sequence ID" value="NZ_JBEZFP010000050.1"/>
</dbReference>
<evidence type="ECO:0000313" key="7">
    <source>
        <dbReference type="EMBL" id="MEU8135803.1"/>
    </source>
</evidence>
<feature type="region of interest" description="Disordered" evidence="4">
    <location>
        <begin position="3461"/>
        <end position="3512"/>
    </location>
</feature>
<feature type="region of interest" description="Disordered" evidence="4">
    <location>
        <begin position="2597"/>
        <end position="2618"/>
    </location>
</feature>
<evidence type="ECO:0000259" key="5">
    <source>
        <dbReference type="SMART" id="SM00282"/>
    </source>
</evidence>